<feature type="domain" description="Serine/threonine specific protein phosphatases" evidence="9">
    <location>
        <begin position="248"/>
        <end position="253"/>
    </location>
</feature>
<evidence type="ECO:0000256" key="1">
    <source>
        <dbReference type="ARBA" id="ARBA00001936"/>
    </source>
</evidence>
<reference evidence="10 11" key="1">
    <citation type="submission" date="2020-04" db="EMBL/GenBank/DDBJ databases">
        <title>Advantages and limits of metagenomic assembly and binning of a giant virus.</title>
        <authorList>
            <person name="Schulz F."/>
            <person name="Andreani J."/>
            <person name="Francis R."/>
            <person name="Boudjemaa H."/>
            <person name="Bou Khalil J.Y."/>
            <person name="Lee J."/>
            <person name="La Scola B."/>
            <person name="Woyke T."/>
        </authorList>
    </citation>
    <scope>NUCLEOTIDE SEQUENCE [LARGE SCALE GENOMIC DNA]</scope>
    <source>
        <strain evidence="10 11">FV1/VV64</strain>
    </source>
</reference>
<dbReference type="PANTHER" id="PTHR11668">
    <property type="entry name" value="SERINE/THREONINE PROTEIN PHOSPHATASE"/>
    <property type="match status" value="1"/>
</dbReference>
<protein>
    <recommendedName>
        <fullName evidence="8">Serine/threonine-protein phosphatase</fullName>
        <ecNumber evidence="8">3.1.3.16</ecNumber>
    </recommendedName>
</protein>
<keyword evidence="4" id="KW-0904">Protein phosphatase</keyword>
<dbReference type="Gene3D" id="3.60.21.10">
    <property type="match status" value="1"/>
</dbReference>
<comment type="catalytic activity">
    <reaction evidence="7 8">
        <text>O-phospho-L-threonyl-[protein] + H2O = L-threonyl-[protein] + phosphate</text>
        <dbReference type="Rhea" id="RHEA:47004"/>
        <dbReference type="Rhea" id="RHEA-COMP:11060"/>
        <dbReference type="Rhea" id="RHEA-COMP:11605"/>
        <dbReference type="ChEBI" id="CHEBI:15377"/>
        <dbReference type="ChEBI" id="CHEBI:30013"/>
        <dbReference type="ChEBI" id="CHEBI:43474"/>
        <dbReference type="ChEBI" id="CHEBI:61977"/>
        <dbReference type="EC" id="3.1.3.16"/>
    </reaction>
</comment>
<dbReference type="InterPro" id="IPR006186">
    <property type="entry name" value="Ser/Thr-sp_prot-phosphatase"/>
</dbReference>
<evidence type="ECO:0000256" key="7">
    <source>
        <dbReference type="ARBA" id="ARBA00048336"/>
    </source>
</evidence>
<accession>A0A7D3R060</accession>
<evidence type="ECO:0000256" key="4">
    <source>
        <dbReference type="ARBA" id="ARBA00022912"/>
    </source>
</evidence>
<dbReference type="InterPro" id="IPR029052">
    <property type="entry name" value="Metallo-depent_PP-like"/>
</dbReference>
<keyword evidence="3 8" id="KW-0378">Hydrolase</keyword>
<comment type="catalytic activity">
    <reaction evidence="6">
        <text>O-phospho-L-seryl-[protein] + H2O = L-seryl-[protein] + phosphate</text>
        <dbReference type="Rhea" id="RHEA:20629"/>
        <dbReference type="Rhea" id="RHEA-COMP:9863"/>
        <dbReference type="Rhea" id="RHEA-COMP:11604"/>
        <dbReference type="ChEBI" id="CHEBI:15377"/>
        <dbReference type="ChEBI" id="CHEBI:29999"/>
        <dbReference type="ChEBI" id="CHEBI:43474"/>
        <dbReference type="ChEBI" id="CHEBI:83421"/>
        <dbReference type="EC" id="3.1.3.16"/>
    </reaction>
</comment>
<dbReference type="EMBL" id="MT418680">
    <property type="protein sequence ID" value="QKF93462.1"/>
    <property type="molecule type" value="Genomic_DNA"/>
</dbReference>
<dbReference type="InterPro" id="IPR050341">
    <property type="entry name" value="PP1_catalytic_subunit"/>
</dbReference>
<organism evidence="10 11">
    <name type="scientific">Fadolivirus FV1/VV64</name>
    <dbReference type="NCBI Taxonomy" id="3070911"/>
    <lineage>
        <taxon>Viruses</taxon>
        <taxon>Varidnaviria</taxon>
        <taxon>Bamfordvirae</taxon>
        <taxon>Nucleocytoviricota</taxon>
        <taxon>Megaviricetes</taxon>
        <taxon>Imitervirales</taxon>
        <taxon>Mimiviridae</taxon>
        <taxon>Klosneuvirinae</taxon>
        <taxon>Fadolivirus</taxon>
        <taxon>Fadolivirus algeromassiliense</taxon>
    </lineage>
</organism>
<evidence type="ECO:0000313" key="10">
    <source>
        <dbReference type="EMBL" id="QKF93462.1"/>
    </source>
</evidence>
<keyword evidence="5" id="KW-0464">Manganese</keyword>
<dbReference type="CDD" id="cd00144">
    <property type="entry name" value="MPP_PPP_family"/>
    <property type="match status" value="1"/>
</dbReference>
<dbReference type="InterPro" id="IPR004843">
    <property type="entry name" value="Calcineurin-like_PHP"/>
</dbReference>
<dbReference type="SMART" id="SM00156">
    <property type="entry name" value="PP2Ac"/>
    <property type="match status" value="1"/>
</dbReference>
<sequence>MNISTILDNIKIIQGRRQIFEQINPIIPCIELYEFELKGYAKDRNTLYKMGDVTNSSEGECGSIKVTNDDYNKSKISSCDILSSEISQNGGLLTWKNFYSMYKDFEARGSISENYYSQEDLQYITNLFKEVTEINKEYIKTHIDPNILIDENTLHNDALIYKVNVKNNEKIIIFGDFHGSFHTFLRHIFRLRRLEIISSLTNWTLADGYRLIFLGDIIDRGQYGIEILTIIANLIKANNKHQLKIILNRGNHEEKSIYQVYGFSDELISKNLNENIFYSFFTYLSSAVVLENENKQRFWLSHGGIPFNDSTNSMYDIQNKLQTQKVIYIKVDDSDIPNQIRWNDFHDNNNKEISERGIGYVIGTTEIKQFLELNDIQFIIRGHQDNPNNSYILSNNDRYVPGQRLDISSNVQLIQKNPLNDIVFLNKLYVNDPFRIAVQGPIARVILNGQTWNYNPITGGQKISDDDIIYPVITLSTNNDRDRPMKYDSFGILRFDLTLNEMNQFDKETNLIDNRIKYYEIDYNSDDDSQ</sequence>
<dbReference type="GO" id="GO:0046872">
    <property type="term" value="F:metal ion binding"/>
    <property type="evidence" value="ECO:0007669"/>
    <property type="project" value="UniProtKB-KW"/>
</dbReference>
<keyword evidence="11" id="KW-1185">Reference proteome</keyword>
<name>A0A7D3R060_9VIRU</name>
<dbReference type="PRINTS" id="PR00114">
    <property type="entry name" value="STPHPHTASE"/>
</dbReference>
<dbReference type="Pfam" id="PF00149">
    <property type="entry name" value="Metallophos"/>
    <property type="match status" value="1"/>
</dbReference>
<dbReference type="SUPFAM" id="SSF56300">
    <property type="entry name" value="Metallo-dependent phosphatases"/>
    <property type="match status" value="1"/>
</dbReference>
<comment type="cofactor">
    <cofactor evidence="1">
        <name>Mn(2+)</name>
        <dbReference type="ChEBI" id="CHEBI:29035"/>
    </cofactor>
</comment>
<keyword evidence="2" id="KW-0479">Metal-binding</keyword>
<dbReference type="PANTHER" id="PTHR11668:SF300">
    <property type="entry name" value="SERINE_THREONINE-PROTEIN PHOSPHATASE"/>
    <property type="match status" value="1"/>
</dbReference>
<dbReference type="Proteomes" id="UP001162001">
    <property type="component" value="Segment"/>
</dbReference>
<evidence type="ECO:0000313" key="11">
    <source>
        <dbReference type="Proteomes" id="UP001162001"/>
    </source>
</evidence>
<evidence type="ECO:0000256" key="2">
    <source>
        <dbReference type="ARBA" id="ARBA00022723"/>
    </source>
</evidence>
<evidence type="ECO:0000256" key="8">
    <source>
        <dbReference type="RuleBase" id="RU004273"/>
    </source>
</evidence>
<gene>
    <name evidence="10" type="ORF">Fadolivirus_1_4</name>
</gene>
<evidence type="ECO:0000256" key="6">
    <source>
        <dbReference type="ARBA" id="ARBA00047761"/>
    </source>
</evidence>
<comment type="similarity">
    <text evidence="8">Belongs to the PPP phosphatase family.</text>
</comment>
<dbReference type="PROSITE" id="PS00125">
    <property type="entry name" value="SER_THR_PHOSPHATASE"/>
    <property type="match status" value="1"/>
</dbReference>
<evidence type="ECO:0000256" key="3">
    <source>
        <dbReference type="ARBA" id="ARBA00022801"/>
    </source>
</evidence>
<dbReference type="GO" id="GO:0004722">
    <property type="term" value="F:protein serine/threonine phosphatase activity"/>
    <property type="evidence" value="ECO:0007669"/>
    <property type="project" value="UniProtKB-EC"/>
</dbReference>
<dbReference type="EC" id="3.1.3.16" evidence="8"/>
<evidence type="ECO:0000256" key="5">
    <source>
        <dbReference type="ARBA" id="ARBA00023211"/>
    </source>
</evidence>
<evidence type="ECO:0000259" key="9">
    <source>
        <dbReference type="PROSITE" id="PS00125"/>
    </source>
</evidence>
<proteinExistence type="inferred from homology"/>